<protein>
    <submittedName>
        <fullName evidence="1">Uncharacterized protein</fullName>
    </submittedName>
</protein>
<keyword evidence="2" id="KW-1185">Reference proteome</keyword>
<comment type="caution">
    <text evidence="1">The sequence shown here is derived from an EMBL/GenBank/DDBJ whole genome shotgun (WGS) entry which is preliminary data.</text>
</comment>
<dbReference type="AlphaFoldDB" id="A0AAV1RD92"/>
<evidence type="ECO:0000313" key="1">
    <source>
        <dbReference type="EMBL" id="CAK7333103.1"/>
    </source>
</evidence>
<sequence>MATSAFDYLIHYNGKRLKINSARETIFMGRWKVRDGLPKNDIYSLSFLLYVTKSVSLKGFPYHLTYYTSPKSKLSLSPDFIHSPFDV</sequence>
<evidence type="ECO:0000313" key="2">
    <source>
        <dbReference type="Proteomes" id="UP001314170"/>
    </source>
</evidence>
<accession>A0AAV1RD92</accession>
<organism evidence="1 2">
    <name type="scientific">Dovyalis caffra</name>
    <dbReference type="NCBI Taxonomy" id="77055"/>
    <lineage>
        <taxon>Eukaryota</taxon>
        <taxon>Viridiplantae</taxon>
        <taxon>Streptophyta</taxon>
        <taxon>Embryophyta</taxon>
        <taxon>Tracheophyta</taxon>
        <taxon>Spermatophyta</taxon>
        <taxon>Magnoliopsida</taxon>
        <taxon>eudicotyledons</taxon>
        <taxon>Gunneridae</taxon>
        <taxon>Pentapetalae</taxon>
        <taxon>rosids</taxon>
        <taxon>fabids</taxon>
        <taxon>Malpighiales</taxon>
        <taxon>Salicaceae</taxon>
        <taxon>Flacourtieae</taxon>
        <taxon>Dovyalis</taxon>
    </lineage>
</organism>
<proteinExistence type="predicted"/>
<dbReference type="EMBL" id="CAWUPB010000913">
    <property type="protein sequence ID" value="CAK7333103.1"/>
    <property type="molecule type" value="Genomic_DNA"/>
</dbReference>
<reference evidence="1 2" key="1">
    <citation type="submission" date="2024-01" db="EMBL/GenBank/DDBJ databases">
        <authorList>
            <person name="Waweru B."/>
        </authorList>
    </citation>
    <scope>NUCLEOTIDE SEQUENCE [LARGE SCALE GENOMIC DNA]</scope>
</reference>
<gene>
    <name evidence="1" type="ORF">DCAF_LOCUS9317</name>
</gene>
<name>A0AAV1RD92_9ROSI</name>
<dbReference type="Proteomes" id="UP001314170">
    <property type="component" value="Unassembled WGS sequence"/>
</dbReference>